<keyword evidence="6" id="KW-0653">Protein transport</keyword>
<dbReference type="SUPFAM" id="SSF52540">
    <property type="entry name" value="P-loop containing nucleoside triphosphate hydrolases"/>
    <property type="match status" value="1"/>
</dbReference>
<dbReference type="Gene3D" id="3.40.50.12240">
    <property type="match status" value="1"/>
</dbReference>
<dbReference type="InterPro" id="IPR000194">
    <property type="entry name" value="ATPase_F1/V1/A1_a/bsu_nucl-bd"/>
</dbReference>
<dbReference type="InterPro" id="IPR027417">
    <property type="entry name" value="P-loop_NTPase"/>
</dbReference>
<dbReference type="NCBIfam" id="TIGR01026">
    <property type="entry name" value="fliI_yscN"/>
    <property type="match status" value="1"/>
</dbReference>
<dbReference type="GO" id="GO:0016887">
    <property type="term" value="F:ATP hydrolysis activity"/>
    <property type="evidence" value="ECO:0007669"/>
    <property type="project" value="InterPro"/>
</dbReference>
<keyword evidence="5" id="KW-0067">ATP-binding</keyword>
<organism evidence="10">
    <name type="scientific">Mesoaciditoga lauensis</name>
    <dbReference type="NCBI Taxonomy" id="1495039"/>
    <lineage>
        <taxon>Bacteria</taxon>
        <taxon>Thermotogati</taxon>
        <taxon>Thermotogota</taxon>
        <taxon>Thermotogae</taxon>
        <taxon>Mesoaciditogales</taxon>
        <taxon>Mesoaciditogaceae</taxon>
        <taxon>Mesoaciditoga</taxon>
    </lineage>
</organism>
<dbReference type="GO" id="GO:0005524">
    <property type="term" value="F:ATP binding"/>
    <property type="evidence" value="ECO:0007669"/>
    <property type="project" value="UniProtKB-KW"/>
</dbReference>
<dbReference type="GO" id="GO:0030257">
    <property type="term" value="C:type III protein secretion system complex"/>
    <property type="evidence" value="ECO:0007669"/>
    <property type="project" value="InterPro"/>
</dbReference>
<keyword evidence="3" id="KW-0963">Cytoplasm</keyword>
<dbReference type="Pfam" id="PF02874">
    <property type="entry name" value="ATP-synt_ab_N"/>
    <property type="match status" value="1"/>
</dbReference>
<evidence type="ECO:0000313" key="10">
    <source>
        <dbReference type="EMBL" id="HGE75194.1"/>
    </source>
</evidence>
<comment type="caution">
    <text evidence="10">The sequence shown here is derived from an EMBL/GenBank/DDBJ whole genome shotgun (WGS) entry which is preliminary data.</text>
</comment>
<evidence type="ECO:0000256" key="2">
    <source>
        <dbReference type="ARBA" id="ARBA00022448"/>
    </source>
</evidence>
<name>A0A7V3REN9_9BACT</name>
<dbReference type="Pfam" id="PF18269">
    <property type="entry name" value="T3SS_ATPase_C"/>
    <property type="match status" value="1"/>
</dbReference>
<evidence type="ECO:0000256" key="5">
    <source>
        <dbReference type="ARBA" id="ARBA00022840"/>
    </source>
</evidence>
<keyword evidence="2" id="KW-0813">Transport</keyword>
<comment type="catalytic activity">
    <reaction evidence="8">
        <text>ATP + H2O + cellular proteinSide 1 = ADP + phosphate + cellular proteinSide 2.</text>
        <dbReference type="EC" id="7.4.2.8"/>
    </reaction>
</comment>
<dbReference type="GO" id="GO:0005737">
    <property type="term" value="C:cytoplasm"/>
    <property type="evidence" value="ECO:0007669"/>
    <property type="project" value="UniProtKB-SubCell"/>
</dbReference>
<keyword evidence="4" id="KW-0547">Nucleotide-binding</keyword>
<dbReference type="EMBL" id="DTPE01000154">
    <property type="protein sequence ID" value="HGE75194.1"/>
    <property type="molecule type" value="Genomic_DNA"/>
</dbReference>
<dbReference type="InterPro" id="IPR004100">
    <property type="entry name" value="ATPase_F1/V1/A1_a/bsu_N"/>
</dbReference>
<evidence type="ECO:0000256" key="6">
    <source>
        <dbReference type="ARBA" id="ARBA00022927"/>
    </source>
</evidence>
<dbReference type="InterPro" id="IPR050053">
    <property type="entry name" value="ATPase_alpha/beta_chains"/>
</dbReference>
<dbReference type="Pfam" id="PF00006">
    <property type="entry name" value="ATP-synt_ab"/>
    <property type="match status" value="1"/>
</dbReference>
<reference evidence="10" key="1">
    <citation type="journal article" date="2020" name="mSystems">
        <title>Genome- and Community-Level Interaction Insights into Carbon Utilization and Element Cycling Functions of Hydrothermarchaeota in Hydrothermal Sediment.</title>
        <authorList>
            <person name="Zhou Z."/>
            <person name="Liu Y."/>
            <person name="Xu W."/>
            <person name="Pan J."/>
            <person name="Luo Z.H."/>
            <person name="Li M."/>
        </authorList>
    </citation>
    <scope>NUCLEOTIDE SEQUENCE [LARGE SCALE GENOMIC DNA]</scope>
    <source>
        <strain evidence="10">SpSt-966</strain>
    </source>
</reference>
<dbReference type="CDD" id="cd01136">
    <property type="entry name" value="ATPase_flagellum-secretory_path_III"/>
    <property type="match status" value="1"/>
</dbReference>
<dbReference type="GO" id="GO:0046933">
    <property type="term" value="F:proton-transporting ATP synthase activity, rotational mechanism"/>
    <property type="evidence" value="ECO:0007669"/>
    <property type="project" value="TreeGrafter"/>
</dbReference>
<dbReference type="PROSITE" id="PS00152">
    <property type="entry name" value="ATPASE_ALPHA_BETA"/>
    <property type="match status" value="1"/>
</dbReference>
<protein>
    <submittedName>
        <fullName evidence="10">FliI/YscN family ATPase</fullName>
    </submittedName>
</protein>
<evidence type="ECO:0000259" key="9">
    <source>
        <dbReference type="SMART" id="SM00382"/>
    </source>
</evidence>
<proteinExistence type="predicted"/>
<accession>A0A7V3REN9</accession>
<evidence type="ECO:0000256" key="1">
    <source>
        <dbReference type="ARBA" id="ARBA00004496"/>
    </source>
</evidence>
<feature type="domain" description="AAA+ ATPase" evidence="9">
    <location>
        <begin position="155"/>
        <end position="336"/>
    </location>
</feature>
<dbReference type="AlphaFoldDB" id="A0A7V3REN9"/>
<evidence type="ECO:0000256" key="4">
    <source>
        <dbReference type="ARBA" id="ARBA00022741"/>
    </source>
</evidence>
<gene>
    <name evidence="10" type="ORF">ENX73_03620</name>
</gene>
<dbReference type="GO" id="GO:0030254">
    <property type="term" value="P:protein secretion by the type III secretion system"/>
    <property type="evidence" value="ECO:0007669"/>
    <property type="project" value="InterPro"/>
</dbReference>
<dbReference type="InterPro" id="IPR040627">
    <property type="entry name" value="T3SS_ATPase_C"/>
</dbReference>
<dbReference type="InterPro" id="IPR005714">
    <property type="entry name" value="ATPase_T3SS_FliI/YscN"/>
</dbReference>
<dbReference type="PANTHER" id="PTHR15184">
    <property type="entry name" value="ATP SYNTHASE"/>
    <property type="match status" value="1"/>
</dbReference>
<evidence type="ECO:0000256" key="7">
    <source>
        <dbReference type="ARBA" id="ARBA00022967"/>
    </source>
</evidence>
<dbReference type="CDD" id="cd18117">
    <property type="entry name" value="ATP-synt_flagellum-secretory_path_III_N"/>
    <property type="match status" value="1"/>
</dbReference>
<dbReference type="InterPro" id="IPR020003">
    <property type="entry name" value="ATPase_a/bsu_AS"/>
</dbReference>
<dbReference type="SMART" id="SM00382">
    <property type="entry name" value="AAA"/>
    <property type="match status" value="1"/>
</dbReference>
<dbReference type="InterPro" id="IPR003593">
    <property type="entry name" value="AAA+_ATPase"/>
</dbReference>
<evidence type="ECO:0000256" key="8">
    <source>
        <dbReference type="ARBA" id="ARBA00034006"/>
    </source>
</evidence>
<evidence type="ECO:0000256" key="3">
    <source>
        <dbReference type="ARBA" id="ARBA00022490"/>
    </source>
</evidence>
<dbReference type="GO" id="GO:0008564">
    <property type="term" value="F:protein-exporting ATPase activity"/>
    <property type="evidence" value="ECO:0007669"/>
    <property type="project" value="UniProtKB-EC"/>
</dbReference>
<comment type="subcellular location">
    <subcellularLocation>
        <location evidence="1">Cytoplasm</location>
    </subcellularLocation>
</comment>
<dbReference type="PANTHER" id="PTHR15184:SF9">
    <property type="entry name" value="SPI-1 TYPE 3 SECRETION SYSTEM ATPASE"/>
    <property type="match status" value="1"/>
</dbReference>
<keyword evidence="7" id="KW-1278">Translocase</keyword>
<dbReference type="FunFam" id="3.40.50.12240:FF:000002">
    <property type="entry name" value="Flagellum-specific ATP synthase FliI"/>
    <property type="match status" value="1"/>
</dbReference>
<sequence>MKEILDKVRIEIENGALWKMLGRIDKVIGLTIESIGPNAPLGELCEINSNDHKAFAEIVGFKENRVILMPLSDTEGLSSGASIMATGDKLSVPVGEMMLGRIIDGLGTPLDERPLIAYSYYPLNASPPNPITRKMIDEPLKVGVRAIDGFLTIGKGQRIGIFSGSGVGKSTLMGMIAHNSSSDVNVICLVGERGREVREFIERNLGSALKRSVVVVATSDKPALTRVKAIFTATAIAEYFRDNGKDVLLMVDSLTRFALAQREVGLAVGEPPATRGYTPSVFAMFPKILERAGNSEKGSITGIYTVLVEGDDLNEPVSDTARGILDGHIVLTREMANANHYPAIDVLKSVSRVMPYIVDKELLESANIARDLMSTYASVKDMLSVGAYKIGNDPKIDKSIKFQEEIEKFLKQSVNETPEFEETTNRLKDLIKNIK</sequence>